<dbReference type="SMART" id="SM00409">
    <property type="entry name" value="IG"/>
    <property type="match status" value="1"/>
</dbReference>
<protein>
    <recommendedName>
        <fullName evidence="5">Ig-like domain-containing protein</fullName>
    </recommendedName>
</protein>
<dbReference type="InterPro" id="IPR013783">
    <property type="entry name" value="Ig-like_fold"/>
</dbReference>
<dbReference type="GO" id="GO:0009897">
    <property type="term" value="C:external side of plasma membrane"/>
    <property type="evidence" value="ECO:0007669"/>
    <property type="project" value="TreeGrafter"/>
</dbReference>
<feature type="region of interest" description="Disordered" evidence="4">
    <location>
        <begin position="142"/>
        <end position="180"/>
    </location>
</feature>
<evidence type="ECO:0000259" key="5">
    <source>
        <dbReference type="PROSITE" id="PS50835"/>
    </source>
</evidence>
<dbReference type="InterPro" id="IPR007110">
    <property type="entry name" value="Ig-like_dom"/>
</dbReference>
<reference evidence="6" key="2">
    <citation type="submission" date="2025-09" db="UniProtKB">
        <authorList>
            <consortium name="Ensembl"/>
        </authorList>
    </citation>
    <scope>IDENTIFICATION</scope>
</reference>
<dbReference type="GeneTree" id="ENSGT01010000228626"/>
<evidence type="ECO:0000313" key="7">
    <source>
        <dbReference type="Proteomes" id="UP000694568"/>
    </source>
</evidence>
<evidence type="ECO:0000256" key="3">
    <source>
        <dbReference type="ARBA" id="ARBA00023319"/>
    </source>
</evidence>
<dbReference type="SUPFAM" id="SSF48726">
    <property type="entry name" value="Immunoglobulin"/>
    <property type="match status" value="1"/>
</dbReference>
<keyword evidence="2" id="KW-0472">Membrane</keyword>
<keyword evidence="7" id="KW-1185">Reference proteome</keyword>
<comment type="subcellular location">
    <subcellularLocation>
        <location evidence="1">Membrane</location>
    </subcellularLocation>
</comment>
<evidence type="ECO:0000256" key="1">
    <source>
        <dbReference type="ARBA" id="ARBA00004370"/>
    </source>
</evidence>
<evidence type="ECO:0000256" key="4">
    <source>
        <dbReference type="SAM" id="MobiDB-lite"/>
    </source>
</evidence>
<reference evidence="6" key="1">
    <citation type="submission" date="2025-08" db="UniProtKB">
        <authorList>
            <consortium name="Ensembl"/>
        </authorList>
    </citation>
    <scope>IDENTIFICATION</scope>
</reference>
<dbReference type="InterPro" id="IPR036179">
    <property type="entry name" value="Ig-like_dom_sf"/>
</dbReference>
<dbReference type="GO" id="GO:0050852">
    <property type="term" value="P:T cell receptor signaling pathway"/>
    <property type="evidence" value="ECO:0007669"/>
    <property type="project" value="TreeGrafter"/>
</dbReference>
<sequence length="180" mass="19930">GDVTAPLTCIYICGLVPPALAILLSALRPGDDVILPCQAADPSISFVEWTRPDLKPDIVLYSRGGHLETDDQHPSFKDRVELVDRELKDRDASLTLKNNVSRHDNGTYECRVKTNDTDQIRTISIIRLQVIDSGEVVSLSERDARSRSLSRRRLSKSMADSMRPSRVSGSSLGTQGKGRR</sequence>
<dbReference type="PROSITE" id="PS50835">
    <property type="entry name" value="IG_LIKE"/>
    <property type="match status" value="1"/>
</dbReference>
<accession>A0A8C9XCK0</accession>
<dbReference type="GO" id="GO:0005102">
    <property type="term" value="F:signaling receptor binding"/>
    <property type="evidence" value="ECO:0007669"/>
    <property type="project" value="TreeGrafter"/>
</dbReference>
<feature type="domain" description="Ig-like" evidence="5">
    <location>
        <begin position="18"/>
        <end position="124"/>
    </location>
</feature>
<dbReference type="InterPro" id="IPR003599">
    <property type="entry name" value="Ig_sub"/>
</dbReference>
<organism evidence="6 7">
    <name type="scientific">Sander lucioperca</name>
    <name type="common">Pike-perch</name>
    <name type="synonym">Perca lucioperca</name>
    <dbReference type="NCBI Taxonomy" id="283035"/>
    <lineage>
        <taxon>Eukaryota</taxon>
        <taxon>Metazoa</taxon>
        <taxon>Chordata</taxon>
        <taxon>Craniata</taxon>
        <taxon>Vertebrata</taxon>
        <taxon>Euteleostomi</taxon>
        <taxon>Actinopterygii</taxon>
        <taxon>Neopterygii</taxon>
        <taxon>Teleostei</taxon>
        <taxon>Neoteleostei</taxon>
        <taxon>Acanthomorphata</taxon>
        <taxon>Eupercaria</taxon>
        <taxon>Perciformes</taxon>
        <taxon>Percoidei</taxon>
        <taxon>Percidae</taxon>
        <taxon>Luciopercinae</taxon>
        <taxon>Sander</taxon>
    </lineage>
</organism>
<dbReference type="Proteomes" id="UP000694568">
    <property type="component" value="Unplaced"/>
</dbReference>
<evidence type="ECO:0000313" key="6">
    <source>
        <dbReference type="Ensembl" id="ENSSLUP00000007178.1"/>
    </source>
</evidence>
<dbReference type="PANTHER" id="PTHR24100">
    <property type="entry name" value="BUTYROPHILIN"/>
    <property type="match status" value="1"/>
</dbReference>
<dbReference type="AlphaFoldDB" id="A0A8C9XCK0"/>
<dbReference type="PANTHER" id="PTHR24100:SF151">
    <property type="entry name" value="ICOS LIGAND"/>
    <property type="match status" value="1"/>
</dbReference>
<dbReference type="GO" id="GO:0001817">
    <property type="term" value="P:regulation of cytokine production"/>
    <property type="evidence" value="ECO:0007669"/>
    <property type="project" value="TreeGrafter"/>
</dbReference>
<dbReference type="Gene3D" id="2.60.40.10">
    <property type="entry name" value="Immunoglobulins"/>
    <property type="match status" value="1"/>
</dbReference>
<dbReference type="Pfam" id="PF07686">
    <property type="entry name" value="V-set"/>
    <property type="match status" value="1"/>
</dbReference>
<evidence type="ECO:0000256" key="2">
    <source>
        <dbReference type="ARBA" id="ARBA00023136"/>
    </source>
</evidence>
<dbReference type="InterPro" id="IPR013106">
    <property type="entry name" value="Ig_V-set"/>
</dbReference>
<dbReference type="SMART" id="SM00406">
    <property type="entry name" value="IGv"/>
    <property type="match status" value="1"/>
</dbReference>
<dbReference type="InterPro" id="IPR050504">
    <property type="entry name" value="IgSF_BTN/MOG"/>
</dbReference>
<name>A0A8C9XCK0_SANLU</name>
<dbReference type="Ensembl" id="ENSSLUT00000007386.1">
    <property type="protein sequence ID" value="ENSSLUP00000007178.1"/>
    <property type="gene ID" value="ENSSLUG00000003276.1"/>
</dbReference>
<keyword evidence="3" id="KW-0393">Immunoglobulin domain</keyword>
<proteinExistence type="predicted"/>